<dbReference type="EMBL" id="MU004236">
    <property type="protein sequence ID" value="KAF2668799.1"/>
    <property type="molecule type" value="Genomic_DNA"/>
</dbReference>
<sequence>MPPLTPKATPRRTATNSSSMSRKPELSRVPTAKKPRARPPRSFRDKIGFIHGALPTYSGPYAVGIMELEIPVTNPRTFYTHPSTEDTIRLETVHLALYYPAAIGTGRGEDPAGHKKWSRQTWLPRPRSQVAKGYGKFAGVGAAGIPWFLLTTWFTKLPAWRNARLAKYWPPPQDVKGEETEGNERGKWHMEGEAPPGAQGRPTFPTMIFSHGLGGSKTAYSSLCGEFASYGFVVAAIEHRDGSGARSFVNRPEDLKSGEETDRSAESGSSAADSEEIPVVGKWGSHLEALS</sequence>
<dbReference type="GO" id="GO:0016042">
    <property type="term" value="P:lipid catabolic process"/>
    <property type="evidence" value="ECO:0007669"/>
    <property type="project" value="UniProtKB-KW"/>
</dbReference>
<dbReference type="InterPro" id="IPR029058">
    <property type="entry name" value="AB_hydrolase_fold"/>
</dbReference>
<feature type="compositionally biased region" description="Basic and acidic residues" evidence="5">
    <location>
        <begin position="175"/>
        <end position="192"/>
    </location>
</feature>
<dbReference type="EC" id="3.1.1.47" evidence="1"/>
<keyword evidence="3" id="KW-0442">Lipid degradation</keyword>
<evidence type="ECO:0000256" key="2">
    <source>
        <dbReference type="ARBA" id="ARBA00022801"/>
    </source>
</evidence>
<feature type="compositionally biased region" description="Polar residues" evidence="5">
    <location>
        <begin position="12"/>
        <end position="21"/>
    </location>
</feature>
<feature type="compositionally biased region" description="Basic and acidic residues" evidence="5">
    <location>
        <begin position="251"/>
        <end position="265"/>
    </location>
</feature>
<dbReference type="Proteomes" id="UP000799302">
    <property type="component" value="Unassembled WGS sequence"/>
</dbReference>
<dbReference type="GO" id="GO:0003847">
    <property type="term" value="F:1-alkyl-2-acetylglycerophosphocholine esterase activity"/>
    <property type="evidence" value="ECO:0007669"/>
    <property type="project" value="UniProtKB-EC"/>
</dbReference>
<feature type="compositionally biased region" description="Basic residues" evidence="5">
    <location>
        <begin position="31"/>
        <end position="41"/>
    </location>
</feature>
<evidence type="ECO:0000256" key="4">
    <source>
        <dbReference type="ARBA" id="ARBA00023098"/>
    </source>
</evidence>
<dbReference type="Pfam" id="PF03403">
    <property type="entry name" value="PAF-AH_p_II"/>
    <property type="match status" value="1"/>
</dbReference>
<dbReference type="SUPFAM" id="SSF53474">
    <property type="entry name" value="alpha/beta-Hydrolases"/>
    <property type="match status" value="1"/>
</dbReference>
<keyword evidence="7" id="KW-1185">Reference proteome</keyword>
<dbReference type="PANTHER" id="PTHR10272">
    <property type="entry name" value="PLATELET-ACTIVATING FACTOR ACETYLHYDROLASE"/>
    <property type="match status" value="1"/>
</dbReference>
<feature type="region of interest" description="Disordered" evidence="5">
    <location>
        <begin position="1"/>
        <end position="44"/>
    </location>
</feature>
<dbReference type="AlphaFoldDB" id="A0A6A6U970"/>
<dbReference type="Gene3D" id="3.40.50.1820">
    <property type="entry name" value="alpha/beta hydrolase"/>
    <property type="match status" value="1"/>
</dbReference>
<evidence type="ECO:0000256" key="3">
    <source>
        <dbReference type="ARBA" id="ARBA00022963"/>
    </source>
</evidence>
<feature type="region of interest" description="Disordered" evidence="5">
    <location>
        <begin position="244"/>
        <end position="291"/>
    </location>
</feature>
<reference evidence="6" key="1">
    <citation type="journal article" date="2020" name="Stud. Mycol.">
        <title>101 Dothideomycetes genomes: a test case for predicting lifestyles and emergence of pathogens.</title>
        <authorList>
            <person name="Haridas S."/>
            <person name="Albert R."/>
            <person name="Binder M."/>
            <person name="Bloem J."/>
            <person name="Labutti K."/>
            <person name="Salamov A."/>
            <person name="Andreopoulos B."/>
            <person name="Baker S."/>
            <person name="Barry K."/>
            <person name="Bills G."/>
            <person name="Bluhm B."/>
            <person name="Cannon C."/>
            <person name="Castanera R."/>
            <person name="Culley D."/>
            <person name="Daum C."/>
            <person name="Ezra D."/>
            <person name="Gonzalez J."/>
            <person name="Henrissat B."/>
            <person name="Kuo A."/>
            <person name="Liang C."/>
            <person name="Lipzen A."/>
            <person name="Lutzoni F."/>
            <person name="Magnuson J."/>
            <person name="Mondo S."/>
            <person name="Nolan M."/>
            <person name="Ohm R."/>
            <person name="Pangilinan J."/>
            <person name="Park H.-J."/>
            <person name="Ramirez L."/>
            <person name="Alfaro M."/>
            <person name="Sun H."/>
            <person name="Tritt A."/>
            <person name="Yoshinaga Y."/>
            <person name="Zwiers L.-H."/>
            <person name="Turgeon B."/>
            <person name="Goodwin S."/>
            <person name="Spatafora J."/>
            <person name="Crous P."/>
            <person name="Grigoriev I."/>
        </authorList>
    </citation>
    <scope>NUCLEOTIDE SEQUENCE</scope>
    <source>
        <strain evidence="6">CBS 115976</strain>
    </source>
</reference>
<dbReference type="PANTHER" id="PTHR10272:SF0">
    <property type="entry name" value="PLATELET-ACTIVATING FACTOR ACETYLHYDROLASE"/>
    <property type="match status" value="1"/>
</dbReference>
<feature type="region of interest" description="Disordered" evidence="5">
    <location>
        <begin position="172"/>
        <end position="200"/>
    </location>
</feature>
<gene>
    <name evidence="6" type="ORF">BT63DRAFT_426065</name>
</gene>
<keyword evidence="2" id="KW-0378">Hydrolase</keyword>
<keyword evidence="4" id="KW-0443">Lipid metabolism</keyword>
<proteinExistence type="predicted"/>
<accession>A0A6A6U970</accession>
<evidence type="ECO:0000256" key="1">
    <source>
        <dbReference type="ARBA" id="ARBA00013201"/>
    </source>
</evidence>
<dbReference type="OrthoDB" id="2363873at2759"/>
<protein>
    <recommendedName>
        <fullName evidence="1">1-alkyl-2-acetylglycerophosphocholine esterase</fullName>
        <ecNumber evidence="1">3.1.1.47</ecNumber>
    </recommendedName>
</protein>
<evidence type="ECO:0000313" key="6">
    <source>
        <dbReference type="EMBL" id="KAF2668799.1"/>
    </source>
</evidence>
<organism evidence="6 7">
    <name type="scientific">Microthyrium microscopicum</name>
    <dbReference type="NCBI Taxonomy" id="703497"/>
    <lineage>
        <taxon>Eukaryota</taxon>
        <taxon>Fungi</taxon>
        <taxon>Dikarya</taxon>
        <taxon>Ascomycota</taxon>
        <taxon>Pezizomycotina</taxon>
        <taxon>Dothideomycetes</taxon>
        <taxon>Dothideomycetes incertae sedis</taxon>
        <taxon>Microthyriales</taxon>
        <taxon>Microthyriaceae</taxon>
        <taxon>Microthyrium</taxon>
    </lineage>
</organism>
<evidence type="ECO:0000256" key="5">
    <source>
        <dbReference type="SAM" id="MobiDB-lite"/>
    </source>
</evidence>
<name>A0A6A6U970_9PEZI</name>
<evidence type="ECO:0000313" key="7">
    <source>
        <dbReference type="Proteomes" id="UP000799302"/>
    </source>
</evidence>